<dbReference type="RefSeq" id="WP_143162514.1">
    <property type="nucleotide sequence ID" value="NZ_RJKL01000001.1"/>
</dbReference>
<accession>A0A3N1GFB1</accession>
<protein>
    <submittedName>
        <fullName evidence="1">Uncharacterized protein</fullName>
    </submittedName>
</protein>
<dbReference type="AlphaFoldDB" id="A0A3N1GFB1"/>
<evidence type="ECO:0000313" key="2">
    <source>
        <dbReference type="Proteomes" id="UP000271683"/>
    </source>
</evidence>
<dbReference type="SUPFAM" id="SSF54593">
    <property type="entry name" value="Glyoxalase/Bleomycin resistance protein/Dihydroxybiphenyl dioxygenase"/>
    <property type="match status" value="1"/>
</dbReference>
<organism evidence="1 2">
    <name type="scientific">Couchioplanes caeruleus</name>
    <dbReference type="NCBI Taxonomy" id="56438"/>
    <lineage>
        <taxon>Bacteria</taxon>
        <taxon>Bacillati</taxon>
        <taxon>Actinomycetota</taxon>
        <taxon>Actinomycetes</taxon>
        <taxon>Micromonosporales</taxon>
        <taxon>Micromonosporaceae</taxon>
        <taxon>Couchioplanes</taxon>
    </lineage>
</organism>
<gene>
    <name evidence="1" type="ORF">EDD30_1572</name>
</gene>
<dbReference type="EMBL" id="RJKL01000001">
    <property type="protein sequence ID" value="ROP28796.1"/>
    <property type="molecule type" value="Genomic_DNA"/>
</dbReference>
<dbReference type="Proteomes" id="UP000271683">
    <property type="component" value="Unassembled WGS sequence"/>
</dbReference>
<dbReference type="Gene3D" id="3.10.180.10">
    <property type="entry name" value="2,3-Dihydroxybiphenyl 1,2-Dioxygenase, domain 1"/>
    <property type="match status" value="1"/>
</dbReference>
<dbReference type="InterPro" id="IPR029068">
    <property type="entry name" value="Glyas_Bleomycin-R_OHBP_Dase"/>
</dbReference>
<reference evidence="1 2" key="1">
    <citation type="submission" date="2018-11" db="EMBL/GenBank/DDBJ databases">
        <title>Sequencing the genomes of 1000 actinobacteria strains.</title>
        <authorList>
            <person name="Klenk H.-P."/>
        </authorList>
    </citation>
    <scope>NUCLEOTIDE SEQUENCE [LARGE SCALE GENOMIC DNA]</scope>
    <source>
        <strain evidence="1 2">DSM 43634</strain>
    </source>
</reference>
<sequence>MATHPRIGCLHASRQDVAALRRFFDESLCLRVVAEGAKSISYEAQDVVLVLDWSLDHSTAPADAGPRGDVVLLVDEIDAVQAALETCGVRCTAAGGSASISFAVPDGPRFVMLSLSDECLMWPSVGWRAGPSAVVYIPPRSAP</sequence>
<proteinExistence type="predicted"/>
<comment type="caution">
    <text evidence="1">The sequence shown here is derived from an EMBL/GenBank/DDBJ whole genome shotgun (WGS) entry which is preliminary data.</text>
</comment>
<evidence type="ECO:0000313" key="1">
    <source>
        <dbReference type="EMBL" id="ROP28796.1"/>
    </source>
</evidence>
<name>A0A3N1GFB1_9ACTN</name>